<feature type="region of interest" description="Disordered" evidence="1">
    <location>
        <begin position="1"/>
        <end position="21"/>
    </location>
</feature>
<organism evidence="2">
    <name type="scientific">Odontella aurita</name>
    <dbReference type="NCBI Taxonomy" id="265563"/>
    <lineage>
        <taxon>Eukaryota</taxon>
        <taxon>Sar</taxon>
        <taxon>Stramenopiles</taxon>
        <taxon>Ochrophyta</taxon>
        <taxon>Bacillariophyta</taxon>
        <taxon>Mediophyceae</taxon>
        <taxon>Biddulphiophycidae</taxon>
        <taxon>Eupodiscales</taxon>
        <taxon>Odontellaceae</taxon>
        <taxon>Odontella</taxon>
    </lineage>
</organism>
<reference evidence="2" key="1">
    <citation type="submission" date="2021-01" db="EMBL/GenBank/DDBJ databases">
        <authorList>
            <person name="Corre E."/>
            <person name="Pelletier E."/>
            <person name="Niang G."/>
            <person name="Scheremetjew M."/>
            <person name="Finn R."/>
            <person name="Kale V."/>
            <person name="Holt S."/>
            <person name="Cochrane G."/>
            <person name="Meng A."/>
            <person name="Brown T."/>
            <person name="Cohen L."/>
        </authorList>
    </citation>
    <scope>NUCLEOTIDE SEQUENCE</scope>
    <source>
        <strain evidence="2">Isolate 1302-5</strain>
    </source>
</reference>
<proteinExistence type="predicted"/>
<gene>
    <name evidence="2" type="ORF">OAUR00152_LOCUS14528</name>
</gene>
<dbReference type="EMBL" id="HBKQ01021432">
    <property type="protein sequence ID" value="CAE2237692.1"/>
    <property type="molecule type" value="Transcribed_RNA"/>
</dbReference>
<name>A0A7S4MQZ1_9STRA</name>
<accession>A0A7S4MQZ1</accession>
<feature type="compositionally biased region" description="Basic and acidic residues" evidence="1">
    <location>
        <begin position="7"/>
        <end position="21"/>
    </location>
</feature>
<sequence length="320" mass="35208">MIHKVTRSRDPGGRDRYDYKFTDPKGQLVRGTKNFLKATTGLVASELSETVKPQLGEESKSSVSSKKKARLHVSEQAAEQEEEDASIDAVEAKVDAPMSTIVPLPTMEQLLEEERGLAGALNADKLGIWNSCYGSDSDIALLILQSLSTGKLPHLVRYETPFFRTEEELREFPPGAGVIAPPTRFVGVTRMIERRRIPAQSQNSKQRFAERATGAFGVEFPIFLVKYDDIACLPGYNRHSVMDPPMPKPATAGGRKVLLRADIARDDVAGQLFAFMFRLLYGDKALSDALIRTNSGRTSFFDDTMGAFGGKETGKAFVKG</sequence>
<dbReference type="AlphaFoldDB" id="A0A7S4MQZ1"/>
<evidence type="ECO:0000256" key="1">
    <source>
        <dbReference type="SAM" id="MobiDB-lite"/>
    </source>
</evidence>
<evidence type="ECO:0000313" key="2">
    <source>
        <dbReference type="EMBL" id="CAE2237692.1"/>
    </source>
</evidence>
<feature type="region of interest" description="Disordered" evidence="1">
    <location>
        <begin position="48"/>
        <end position="86"/>
    </location>
</feature>
<protein>
    <submittedName>
        <fullName evidence="2">Uncharacterized protein</fullName>
    </submittedName>
</protein>